<dbReference type="Proteomes" id="UP001232148">
    <property type="component" value="Unassembled WGS sequence"/>
</dbReference>
<evidence type="ECO:0000313" key="2">
    <source>
        <dbReference type="EMBL" id="KAK2022055.1"/>
    </source>
</evidence>
<accession>A0AAD9H433</accession>
<dbReference type="AlphaFoldDB" id="A0AAD9H433"/>
<comment type="caution">
    <text evidence="2">The sequence shown here is derived from an EMBL/GenBank/DDBJ whole genome shotgun (WGS) entry which is preliminary data.</text>
</comment>
<organism evidence="2 3">
    <name type="scientific">Colletotrichum zoysiae</name>
    <dbReference type="NCBI Taxonomy" id="1216348"/>
    <lineage>
        <taxon>Eukaryota</taxon>
        <taxon>Fungi</taxon>
        <taxon>Dikarya</taxon>
        <taxon>Ascomycota</taxon>
        <taxon>Pezizomycotina</taxon>
        <taxon>Sordariomycetes</taxon>
        <taxon>Hypocreomycetidae</taxon>
        <taxon>Glomerellales</taxon>
        <taxon>Glomerellaceae</taxon>
        <taxon>Colletotrichum</taxon>
        <taxon>Colletotrichum graminicola species complex</taxon>
    </lineage>
</organism>
<dbReference type="EMBL" id="MU843063">
    <property type="protein sequence ID" value="KAK2022055.1"/>
    <property type="molecule type" value="Genomic_DNA"/>
</dbReference>
<feature type="compositionally biased region" description="Acidic residues" evidence="1">
    <location>
        <begin position="116"/>
        <end position="125"/>
    </location>
</feature>
<sequence length="374" mass="41820">MAESHHECTVCLANFETRELLCEHAWAFQSDIATSMTRLQALLAHQCLGDTPTPDSLNKGDFECTVCWKTFVTREEVRGHVWLFQTQFTALFAELQVLMVHQRLGDKKSATQDIANDSEDDDESDMGQHLSIKMPSTCPHEDCAQSNTAFKRMQELIRHFGTLDYICNEFCRFCSCTYTRASKFWTHKCATSGPPRQRQHVKNRNMELRRMTRKELTVTAKRKRQASPIPQPDFDGIKKIKVAMAVGVPAVDLPQIQSTPVCNPTDQPTAFPNSAFMQSTSTASLPGPTGFDQTIASLYFDVAPQAYQQLNDAPIWFDSMSTPSQPPQGVAMSTPLWPMNSVSSKDQATLLCADGMAMTEFAESTGLGHVDIFK</sequence>
<proteinExistence type="predicted"/>
<protein>
    <submittedName>
        <fullName evidence="2">Uncharacterized protein</fullName>
    </submittedName>
</protein>
<name>A0AAD9H433_9PEZI</name>
<feature type="region of interest" description="Disordered" evidence="1">
    <location>
        <begin position="109"/>
        <end position="129"/>
    </location>
</feature>
<keyword evidence="3" id="KW-1185">Reference proteome</keyword>
<evidence type="ECO:0000313" key="3">
    <source>
        <dbReference type="Proteomes" id="UP001232148"/>
    </source>
</evidence>
<evidence type="ECO:0000256" key="1">
    <source>
        <dbReference type="SAM" id="MobiDB-lite"/>
    </source>
</evidence>
<reference evidence="2" key="1">
    <citation type="submission" date="2021-06" db="EMBL/GenBank/DDBJ databases">
        <title>Comparative genomics, transcriptomics and evolutionary studies reveal genomic signatures of adaptation to plant cell wall in hemibiotrophic fungi.</title>
        <authorList>
            <consortium name="DOE Joint Genome Institute"/>
            <person name="Baroncelli R."/>
            <person name="Diaz J.F."/>
            <person name="Benocci T."/>
            <person name="Peng M."/>
            <person name="Battaglia E."/>
            <person name="Haridas S."/>
            <person name="Andreopoulos W."/>
            <person name="Labutti K."/>
            <person name="Pangilinan J."/>
            <person name="Floch G.L."/>
            <person name="Makela M.R."/>
            <person name="Henrissat B."/>
            <person name="Grigoriev I.V."/>
            <person name="Crouch J.A."/>
            <person name="De Vries R.P."/>
            <person name="Sukno S.A."/>
            <person name="Thon M.R."/>
        </authorList>
    </citation>
    <scope>NUCLEOTIDE SEQUENCE</scope>
    <source>
        <strain evidence="2">MAFF235873</strain>
    </source>
</reference>
<gene>
    <name evidence="2" type="ORF">LX32DRAFT_214348</name>
</gene>